<dbReference type="OrthoDB" id="10255539at2759"/>
<evidence type="ECO:0000256" key="2">
    <source>
        <dbReference type="SAM" id="MobiDB-lite"/>
    </source>
</evidence>
<feature type="compositionally biased region" description="Basic and acidic residues" evidence="2">
    <location>
        <begin position="61"/>
        <end position="74"/>
    </location>
</feature>
<dbReference type="AlphaFoldDB" id="A0A7R8WCK3"/>
<proteinExistence type="predicted"/>
<protein>
    <submittedName>
        <fullName evidence="3">Uncharacterized protein</fullName>
    </submittedName>
</protein>
<evidence type="ECO:0000313" key="3">
    <source>
        <dbReference type="EMBL" id="CAD7229145.1"/>
    </source>
</evidence>
<evidence type="ECO:0000256" key="1">
    <source>
        <dbReference type="SAM" id="Coils"/>
    </source>
</evidence>
<feature type="coiled-coil region" evidence="1">
    <location>
        <begin position="167"/>
        <end position="225"/>
    </location>
</feature>
<keyword evidence="1" id="KW-0175">Coiled coil</keyword>
<feature type="compositionally biased region" description="Basic and acidic residues" evidence="2">
    <location>
        <begin position="138"/>
        <end position="151"/>
    </location>
</feature>
<accession>A0A7R8WCK3</accession>
<gene>
    <name evidence="3" type="ORF">CTOB1V02_LOCUS7018</name>
</gene>
<organism evidence="3">
    <name type="scientific">Cyprideis torosa</name>
    <dbReference type="NCBI Taxonomy" id="163714"/>
    <lineage>
        <taxon>Eukaryota</taxon>
        <taxon>Metazoa</taxon>
        <taxon>Ecdysozoa</taxon>
        <taxon>Arthropoda</taxon>
        <taxon>Crustacea</taxon>
        <taxon>Oligostraca</taxon>
        <taxon>Ostracoda</taxon>
        <taxon>Podocopa</taxon>
        <taxon>Podocopida</taxon>
        <taxon>Cytherocopina</taxon>
        <taxon>Cytheroidea</taxon>
        <taxon>Cytherideidae</taxon>
        <taxon>Cyprideis</taxon>
    </lineage>
</organism>
<reference evidence="3" key="1">
    <citation type="submission" date="2020-11" db="EMBL/GenBank/DDBJ databases">
        <authorList>
            <person name="Tran Van P."/>
        </authorList>
    </citation>
    <scope>NUCLEOTIDE SEQUENCE</scope>
</reference>
<dbReference type="EMBL" id="OB661893">
    <property type="protein sequence ID" value="CAD7229145.1"/>
    <property type="molecule type" value="Genomic_DNA"/>
</dbReference>
<sequence>MQNFILVFSALHQELGAKLSGAEEVLKSRQTEEARVMASVNELKNEIKSLEKRLKQTSSSLKDDEAALKKREGESGSQGEVFRQLKERCEQDEAALEVARQRLKAVSSGQFLADDGSNASLQEQLMGIKESLAQGDTAQKKRETELRHDKDELKRFRAEVAKSTGDASRDQNTMQRLRADVAKLTADMNRLNYEDGSHERVDAELQGIHGELNRIQRLLNEVQRRNPQLQFHYTDPQPNWDKRRVRGVLANLFTIKDPK</sequence>
<feature type="region of interest" description="Disordered" evidence="2">
    <location>
        <begin position="56"/>
        <end position="82"/>
    </location>
</feature>
<name>A0A7R8WCK3_9CRUS</name>
<feature type="region of interest" description="Disordered" evidence="2">
    <location>
        <begin position="131"/>
        <end position="151"/>
    </location>
</feature>